<evidence type="ECO:0000256" key="2">
    <source>
        <dbReference type="ARBA" id="ARBA00022679"/>
    </source>
</evidence>
<keyword evidence="2" id="KW-0808">Transferase</keyword>
<dbReference type="Pfam" id="PF02086">
    <property type="entry name" value="MethyltransfD12"/>
    <property type="match status" value="1"/>
</dbReference>
<dbReference type="InterPro" id="IPR012263">
    <property type="entry name" value="M_m6A_EcoRV"/>
</dbReference>
<dbReference type="PANTHER" id="PTHR30481">
    <property type="entry name" value="DNA ADENINE METHYLASE"/>
    <property type="match status" value="1"/>
</dbReference>
<protein>
    <submittedName>
        <fullName evidence="4">DNA adenine methylase</fullName>
    </submittedName>
</protein>
<dbReference type="EMBL" id="PYHS01000004">
    <property type="protein sequence ID" value="PSR63963.1"/>
    <property type="molecule type" value="Genomic_DNA"/>
</dbReference>
<evidence type="ECO:0000256" key="3">
    <source>
        <dbReference type="ARBA" id="ARBA00022691"/>
    </source>
</evidence>
<accession>A0A2T2Z872</accession>
<dbReference type="GO" id="GO:0043565">
    <property type="term" value="F:sequence-specific DNA binding"/>
    <property type="evidence" value="ECO:0007669"/>
    <property type="project" value="TreeGrafter"/>
</dbReference>
<dbReference type="GO" id="GO:1904047">
    <property type="term" value="F:S-adenosyl-L-methionine binding"/>
    <property type="evidence" value="ECO:0007669"/>
    <property type="project" value="TreeGrafter"/>
</dbReference>
<dbReference type="InterPro" id="IPR012327">
    <property type="entry name" value="MeTrfase_D12"/>
</dbReference>
<dbReference type="PANTHER" id="PTHR30481:SF4">
    <property type="entry name" value="SITE-SPECIFIC DNA-METHYLTRANSFERASE (ADENINE-SPECIFIC)"/>
    <property type="match status" value="1"/>
</dbReference>
<evidence type="ECO:0000256" key="1">
    <source>
        <dbReference type="ARBA" id="ARBA00022603"/>
    </source>
</evidence>
<dbReference type="GO" id="GO:0006298">
    <property type="term" value="P:mismatch repair"/>
    <property type="evidence" value="ECO:0007669"/>
    <property type="project" value="TreeGrafter"/>
</dbReference>
<keyword evidence="3" id="KW-0949">S-adenosyl-L-methionine</keyword>
<dbReference type="PIRSF" id="PIRSF000398">
    <property type="entry name" value="M_m6A_EcoRV"/>
    <property type="match status" value="1"/>
</dbReference>
<reference evidence="4 5" key="1">
    <citation type="submission" date="2018-02" db="EMBL/GenBank/DDBJ databases">
        <title>8 Nocardia nova and 1 Nocardia cyriacigeorgica strain used for evolution to TMP-SMX.</title>
        <authorList>
            <person name="Mehta H."/>
            <person name="Weng J."/>
            <person name="Shamoo Y."/>
        </authorList>
    </citation>
    <scope>NUCLEOTIDE SEQUENCE [LARGE SCALE GENOMIC DNA]</scope>
    <source>
        <strain evidence="4 5">ATCC 33727</strain>
    </source>
</reference>
<comment type="caution">
    <text evidence="4">The sequence shown here is derived from an EMBL/GenBank/DDBJ whole genome shotgun (WGS) entry which is preliminary data.</text>
</comment>
<dbReference type="GO" id="GO:0009007">
    <property type="term" value="F:site-specific DNA-methyltransferase (adenine-specific) activity"/>
    <property type="evidence" value="ECO:0007669"/>
    <property type="project" value="UniProtKB-EC"/>
</dbReference>
<sequence>MSVAERIVDLLPPHGHYVEPFAGSLSVLLAKAPKPFETVNDLHQELMTFWRVLRDRPTELARVCAMTPHSRAEYAAAVDLATEDELECARRVWVRLSQSRSATLRRTGWRHYVDPAGCSSSMPGYLAGYVQRIAAAADRLHSVSLECRPALEVIESYGRSREVCLYVDPPYLGSTRNGTNYAHEMPAAADHEQLIEALLRARAAVVLSGYASELYDTALAGWSRVEISTFNGNANSGTRTEIVWSNREIGHPTLNFEEVL</sequence>
<dbReference type="InterPro" id="IPR029063">
    <property type="entry name" value="SAM-dependent_MTases_sf"/>
</dbReference>
<proteinExistence type="predicted"/>
<organism evidence="4 5">
    <name type="scientific">Nocardia nova</name>
    <dbReference type="NCBI Taxonomy" id="37330"/>
    <lineage>
        <taxon>Bacteria</taxon>
        <taxon>Bacillati</taxon>
        <taxon>Actinomycetota</taxon>
        <taxon>Actinomycetes</taxon>
        <taxon>Mycobacteriales</taxon>
        <taxon>Nocardiaceae</taxon>
        <taxon>Nocardia</taxon>
    </lineage>
</organism>
<name>A0A2T2Z872_9NOCA</name>
<dbReference type="GO" id="GO:0009307">
    <property type="term" value="P:DNA restriction-modification system"/>
    <property type="evidence" value="ECO:0007669"/>
    <property type="project" value="InterPro"/>
</dbReference>
<dbReference type="SUPFAM" id="SSF53335">
    <property type="entry name" value="S-adenosyl-L-methionine-dependent methyltransferases"/>
    <property type="match status" value="1"/>
</dbReference>
<dbReference type="Proteomes" id="UP000241647">
    <property type="component" value="Unassembled WGS sequence"/>
</dbReference>
<dbReference type="AlphaFoldDB" id="A0A2T2Z872"/>
<dbReference type="Gene3D" id="3.40.50.150">
    <property type="entry name" value="Vaccinia Virus protein VP39"/>
    <property type="match status" value="2"/>
</dbReference>
<dbReference type="GO" id="GO:0032259">
    <property type="term" value="P:methylation"/>
    <property type="evidence" value="ECO:0007669"/>
    <property type="project" value="UniProtKB-KW"/>
</dbReference>
<evidence type="ECO:0000313" key="4">
    <source>
        <dbReference type="EMBL" id="PSR63963.1"/>
    </source>
</evidence>
<evidence type="ECO:0000313" key="5">
    <source>
        <dbReference type="Proteomes" id="UP000241647"/>
    </source>
</evidence>
<keyword evidence="1 4" id="KW-0489">Methyltransferase</keyword>
<gene>
    <name evidence="4" type="ORF">C8259_08920</name>
</gene>